<dbReference type="Gene3D" id="3.40.50.720">
    <property type="entry name" value="NAD(P)-binding Rossmann-like Domain"/>
    <property type="match status" value="1"/>
</dbReference>
<proteinExistence type="predicted"/>
<dbReference type="SUPFAM" id="SSF69572">
    <property type="entry name" value="Activating enzymes of the ubiquitin-like proteins"/>
    <property type="match status" value="1"/>
</dbReference>
<feature type="domain" description="THIF-type NAD/FAD binding fold" evidence="1">
    <location>
        <begin position="379"/>
        <end position="485"/>
    </location>
</feature>
<dbReference type="Pfam" id="PF00899">
    <property type="entry name" value="ThiF"/>
    <property type="match status" value="1"/>
</dbReference>
<evidence type="ECO:0008006" key="5">
    <source>
        <dbReference type="Google" id="ProtNLM"/>
    </source>
</evidence>
<dbReference type="RefSeq" id="WP_086444243.1">
    <property type="nucleotide sequence ID" value="NZ_CP147248.1"/>
</dbReference>
<dbReference type="Proteomes" id="UP000195080">
    <property type="component" value="Chromosome"/>
</dbReference>
<dbReference type="InterPro" id="IPR000594">
    <property type="entry name" value="ThiF_NAD_FAD-bd"/>
</dbReference>
<dbReference type="Pfam" id="PF26398">
    <property type="entry name" value="Cap2_linker"/>
    <property type="match status" value="1"/>
</dbReference>
<gene>
    <name evidence="3" type="ORF">A5866_000927</name>
</gene>
<name>A0ABZ2T3C8_9ENTE</name>
<reference evidence="4" key="1">
    <citation type="submission" date="2017-05" db="EMBL/GenBank/DDBJ databases">
        <title>The Genome Sequence of EEnterococcus faecalis 9F2_4866.</title>
        <authorList>
            <consortium name="The Broad Institute Genomics Platform"/>
            <consortium name="The Broad Institute Genomic Center for Infectious Diseases"/>
            <person name="Earl A."/>
            <person name="Manson A."/>
            <person name="Schwartman J."/>
            <person name="Gilmore M."/>
            <person name="Abouelleil A."/>
            <person name="Cao P."/>
            <person name="Chapman S."/>
            <person name="Cusick C."/>
            <person name="Shea T."/>
            <person name="Young S."/>
            <person name="Neafsey D."/>
            <person name="Nusbaum C."/>
            <person name="Birren B."/>
        </authorList>
    </citation>
    <scope>NUCLEOTIDE SEQUENCE [LARGE SCALE GENOMIC DNA]</scope>
    <source>
        <strain evidence="4">12C11_DIV0727</strain>
    </source>
</reference>
<dbReference type="EMBL" id="CP147248">
    <property type="protein sequence ID" value="WYJ85850.1"/>
    <property type="molecule type" value="Genomic_DNA"/>
</dbReference>
<dbReference type="PANTHER" id="PTHR43267:SF1">
    <property type="entry name" value="TRNA THREONYLCARBAMOYLADENOSINE DEHYDRATASE"/>
    <property type="match status" value="1"/>
</dbReference>
<feature type="domain" description="Cap2 central linker" evidence="2">
    <location>
        <begin position="144"/>
        <end position="367"/>
    </location>
</feature>
<dbReference type="PANTHER" id="PTHR43267">
    <property type="entry name" value="TRNA THREONYLCARBAMOYLADENOSINE DEHYDRATASE"/>
    <property type="match status" value="1"/>
</dbReference>
<keyword evidence="4" id="KW-1185">Reference proteome</keyword>
<evidence type="ECO:0000313" key="4">
    <source>
        <dbReference type="Proteomes" id="UP000195080"/>
    </source>
</evidence>
<evidence type="ECO:0000313" key="3">
    <source>
        <dbReference type="EMBL" id="WYJ85850.1"/>
    </source>
</evidence>
<evidence type="ECO:0000259" key="1">
    <source>
        <dbReference type="Pfam" id="PF00899"/>
    </source>
</evidence>
<evidence type="ECO:0000259" key="2">
    <source>
        <dbReference type="Pfam" id="PF26398"/>
    </source>
</evidence>
<organism evidence="3 4">
    <name type="scientific">Candidatus Enterococcus lemimoniae</name>
    <dbReference type="NCBI Taxonomy" id="1834167"/>
    <lineage>
        <taxon>Bacteria</taxon>
        <taxon>Bacillati</taxon>
        <taxon>Bacillota</taxon>
        <taxon>Bacilli</taxon>
        <taxon>Lactobacillales</taxon>
        <taxon>Enterococcaceae</taxon>
        <taxon>Enterococcus</taxon>
    </lineage>
</organism>
<dbReference type="InterPro" id="IPR058964">
    <property type="entry name" value="Cap2_linker"/>
</dbReference>
<sequence length="612" mass="70825">MVNLEPSESLLEGRRYLEWLADDCEIIKDYSFEAEGRWLLKIRLKNKGQQSSYIPKYSDWHVFIDDNYPNGKIQFYPSKINGIGCVFPHQSPHLKNISDHDYYDSNICLEQFSPSLEVKMEEGNSRLYNYTKKALEWIKQAANGVLLAEGDYFEKVAYPTTNFRKKVLFSEDEASFSQWNKYDEYRVGFLNMKSGKPGTVYQDFMYVTDYYKGISGYKKKGAEITSYSWGKYVMNEKSRDEKGVWIKLLSMPYIEPWQAPENWSQLIKIFEENNVNFTKDVMPFLNNLRDRNSHIMMLGFPISERVNGQISEMHWQSLELPILSDSSTPEHFFKGFRKDIKGYEMADMRRIFLRESVSLEWISSENWSPDNLVSRGNLSKNIKKLKFLFVGVGALGSVLSETLVRSGVEQLDIVDSDILEIGNLTRHTLAATDIGKYKAISIEKRLTKSFIHYKGNGFSMSIEEFLKKQEVNIDEYDVIIETTGNDKVLDLIVSKKLNGLVISTSLGLHAKRMYINIQRGNKVVLKKFKENIQEWLERDRADFSNIDYPRDGLGCWHPLFPARMDHLSLLASSAVSIIESDILHLKESLTIIERGELGTVSILKRKEFADEN</sequence>
<dbReference type="InterPro" id="IPR045886">
    <property type="entry name" value="ThiF/MoeB/HesA"/>
</dbReference>
<accession>A0ABZ2T3C8</accession>
<dbReference type="InterPro" id="IPR035985">
    <property type="entry name" value="Ubiquitin-activating_enz"/>
</dbReference>
<protein>
    <recommendedName>
        <fullName evidence="5">THIF-type NAD/FAD binding fold domain-containing protein</fullName>
    </recommendedName>
</protein>